<dbReference type="AlphaFoldDB" id="A0A1H9YAR9"/>
<feature type="domain" description="Formyl transferase C-terminal" evidence="7">
    <location>
        <begin position="204"/>
        <end position="300"/>
    </location>
</feature>
<evidence type="ECO:0000259" key="7">
    <source>
        <dbReference type="Pfam" id="PF02911"/>
    </source>
</evidence>
<dbReference type="HAMAP" id="MF_00182">
    <property type="entry name" value="Formyl_trans"/>
    <property type="match status" value="1"/>
</dbReference>
<gene>
    <name evidence="5" type="primary">fmt</name>
    <name evidence="8" type="ORF">SAMN05660297_00134</name>
</gene>
<dbReference type="GO" id="GO:0004479">
    <property type="term" value="F:methionyl-tRNA formyltransferase activity"/>
    <property type="evidence" value="ECO:0007669"/>
    <property type="project" value="UniProtKB-UniRule"/>
</dbReference>
<dbReference type="EC" id="2.1.2.9" evidence="2 5"/>
<reference evidence="8 9" key="1">
    <citation type="submission" date="2016-10" db="EMBL/GenBank/DDBJ databases">
        <authorList>
            <person name="de Groot N.N."/>
        </authorList>
    </citation>
    <scope>NUCLEOTIDE SEQUENCE [LARGE SCALE GENOMIC DNA]</scope>
    <source>
        <strain evidence="8 9">DSM 18979</strain>
    </source>
</reference>
<evidence type="ECO:0000256" key="3">
    <source>
        <dbReference type="ARBA" id="ARBA00022679"/>
    </source>
</evidence>
<protein>
    <recommendedName>
        <fullName evidence="2 5">Methionyl-tRNA formyltransferase</fullName>
        <ecNumber evidence="2 5">2.1.2.9</ecNumber>
    </recommendedName>
</protein>
<dbReference type="PROSITE" id="PS00373">
    <property type="entry name" value="GART"/>
    <property type="match status" value="1"/>
</dbReference>
<evidence type="ECO:0000256" key="2">
    <source>
        <dbReference type="ARBA" id="ARBA00012261"/>
    </source>
</evidence>
<dbReference type="SUPFAM" id="SSF50486">
    <property type="entry name" value="FMT C-terminal domain-like"/>
    <property type="match status" value="1"/>
</dbReference>
<evidence type="ECO:0000313" key="9">
    <source>
        <dbReference type="Proteomes" id="UP000199568"/>
    </source>
</evidence>
<dbReference type="InterPro" id="IPR002376">
    <property type="entry name" value="Formyl_transf_N"/>
</dbReference>
<evidence type="ECO:0000313" key="8">
    <source>
        <dbReference type="EMBL" id="SES66051.1"/>
    </source>
</evidence>
<dbReference type="InterPro" id="IPR005794">
    <property type="entry name" value="Fmt"/>
</dbReference>
<evidence type="ECO:0000256" key="4">
    <source>
        <dbReference type="ARBA" id="ARBA00022917"/>
    </source>
</evidence>
<comment type="catalytic activity">
    <reaction evidence="5">
        <text>L-methionyl-tRNA(fMet) + (6R)-10-formyltetrahydrofolate = N-formyl-L-methionyl-tRNA(fMet) + (6S)-5,6,7,8-tetrahydrofolate + H(+)</text>
        <dbReference type="Rhea" id="RHEA:24380"/>
        <dbReference type="Rhea" id="RHEA-COMP:9952"/>
        <dbReference type="Rhea" id="RHEA-COMP:9953"/>
        <dbReference type="ChEBI" id="CHEBI:15378"/>
        <dbReference type="ChEBI" id="CHEBI:57453"/>
        <dbReference type="ChEBI" id="CHEBI:78530"/>
        <dbReference type="ChEBI" id="CHEBI:78844"/>
        <dbReference type="ChEBI" id="CHEBI:195366"/>
        <dbReference type="EC" id="2.1.2.9"/>
    </reaction>
</comment>
<organism evidence="8 9">
    <name type="scientific">Natronincola peptidivorans</name>
    <dbReference type="NCBI Taxonomy" id="426128"/>
    <lineage>
        <taxon>Bacteria</taxon>
        <taxon>Bacillati</taxon>
        <taxon>Bacillota</taxon>
        <taxon>Clostridia</taxon>
        <taxon>Peptostreptococcales</taxon>
        <taxon>Natronincolaceae</taxon>
        <taxon>Natronincola</taxon>
    </lineage>
</organism>
<accession>A0A1H9YAR9</accession>
<dbReference type="Pfam" id="PF00551">
    <property type="entry name" value="Formyl_trans_N"/>
    <property type="match status" value="1"/>
</dbReference>
<dbReference type="Pfam" id="PF02911">
    <property type="entry name" value="Formyl_trans_C"/>
    <property type="match status" value="1"/>
</dbReference>
<dbReference type="PANTHER" id="PTHR11138">
    <property type="entry name" value="METHIONYL-TRNA FORMYLTRANSFERASE"/>
    <property type="match status" value="1"/>
</dbReference>
<dbReference type="PANTHER" id="PTHR11138:SF5">
    <property type="entry name" value="METHIONYL-TRNA FORMYLTRANSFERASE, MITOCHONDRIAL"/>
    <property type="match status" value="1"/>
</dbReference>
<dbReference type="FunFam" id="3.40.50.12230:FF:000001">
    <property type="entry name" value="Methionyl-tRNA formyltransferase"/>
    <property type="match status" value="1"/>
</dbReference>
<dbReference type="InterPro" id="IPR036477">
    <property type="entry name" value="Formyl_transf_N_sf"/>
</dbReference>
<dbReference type="NCBIfam" id="TIGR00460">
    <property type="entry name" value="fmt"/>
    <property type="match status" value="1"/>
</dbReference>
<dbReference type="SUPFAM" id="SSF53328">
    <property type="entry name" value="Formyltransferase"/>
    <property type="match status" value="1"/>
</dbReference>
<evidence type="ECO:0000256" key="1">
    <source>
        <dbReference type="ARBA" id="ARBA00010699"/>
    </source>
</evidence>
<dbReference type="STRING" id="426128.SAMN05660297_00134"/>
<dbReference type="Gene3D" id="3.40.50.12230">
    <property type="match status" value="1"/>
</dbReference>
<dbReference type="CDD" id="cd08646">
    <property type="entry name" value="FMT_core_Met-tRNA-FMT_N"/>
    <property type="match status" value="1"/>
</dbReference>
<dbReference type="InterPro" id="IPR011034">
    <property type="entry name" value="Formyl_transferase-like_C_sf"/>
</dbReference>
<dbReference type="GO" id="GO:0005829">
    <property type="term" value="C:cytosol"/>
    <property type="evidence" value="ECO:0007669"/>
    <property type="project" value="TreeGrafter"/>
</dbReference>
<sequence>MMKVIFMGTPDFAVPSLEMLIKEKHDILGVFTQPDRPKGRGNKLTMPPVKEKAKEHDLQVYQPKSLKNKETIEIIKSLNPDVIVVVAYGQLLTKEILNIPALGCINVHASLLPKYRGAGPIQWAVINGEKKTGITTMYMEEGLDTGDMIYKKEIEIGEMETAAELHNRLAIIGGSVLKETLRDIQSGKAPRERQNHEESTYAPRLTKDIGCIQWHKTADEIHNLIRGTIPWPVAYTNYLGETMKIWRSGIERCKNDSQPGTIIDVTKDKIFVATGKDLLVVDELQFSGGKRLKVKDFLVGNTIEKNTVLGL</sequence>
<dbReference type="InterPro" id="IPR001555">
    <property type="entry name" value="GART_AS"/>
</dbReference>
<comment type="function">
    <text evidence="5">Attaches a formyl group to the free amino group of methionyl-tRNA(fMet). The formyl group appears to play a dual role in the initiator identity of N-formylmethionyl-tRNA by promoting its recognition by IF2 and preventing the misappropriation of this tRNA by the elongation apparatus.</text>
</comment>
<comment type="similarity">
    <text evidence="1 5">Belongs to the Fmt family.</text>
</comment>
<feature type="binding site" evidence="5">
    <location>
        <begin position="110"/>
        <end position="113"/>
    </location>
    <ligand>
        <name>(6S)-5,6,7,8-tetrahydrofolate</name>
        <dbReference type="ChEBI" id="CHEBI:57453"/>
    </ligand>
</feature>
<evidence type="ECO:0000256" key="5">
    <source>
        <dbReference type="HAMAP-Rule" id="MF_00182"/>
    </source>
</evidence>
<feature type="domain" description="Formyl transferase N-terminal" evidence="6">
    <location>
        <begin position="2"/>
        <end position="179"/>
    </location>
</feature>
<evidence type="ECO:0000259" key="6">
    <source>
        <dbReference type="Pfam" id="PF00551"/>
    </source>
</evidence>
<dbReference type="InterPro" id="IPR005793">
    <property type="entry name" value="Formyl_trans_C"/>
</dbReference>
<keyword evidence="9" id="KW-1185">Reference proteome</keyword>
<keyword evidence="4 5" id="KW-0648">Protein biosynthesis</keyword>
<dbReference type="CDD" id="cd08704">
    <property type="entry name" value="Met_tRNA_FMT_C"/>
    <property type="match status" value="1"/>
</dbReference>
<dbReference type="InterPro" id="IPR044135">
    <property type="entry name" value="Met-tRNA-FMT_C"/>
</dbReference>
<dbReference type="EMBL" id="FOHU01000001">
    <property type="protein sequence ID" value="SES66051.1"/>
    <property type="molecule type" value="Genomic_DNA"/>
</dbReference>
<dbReference type="InterPro" id="IPR041711">
    <property type="entry name" value="Met-tRNA-FMT_N"/>
</dbReference>
<proteinExistence type="inferred from homology"/>
<name>A0A1H9YAR9_9FIRM</name>
<dbReference type="Proteomes" id="UP000199568">
    <property type="component" value="Unassembled WGS sequence"/>
</dbReference>
<keyword evidence="3 5" id="KW-0808">Transferase</keyword>